<dbReference type="Proteomes" id="UP000772618">
    <property type="component" value="Unassembled WGS sequence"/>
</dbReference>
<comment type="caution">
    <text evidence="2">The sequence shown here is derived from an EMBL/GenBank/DDBJ whole genome shotgun (WGS) entry which is preliminary data.</text>
</comment>
<evidence type="ECO:0008006" key="4">
    <source>
        <dbReference type="Google" id="ProtNLM"/>
    </source>
</evidence>
<sequence length="209" mass="24749">MKKNVMLVVFMVVAVFGFAQHGRRDASNRVAGVSERMQTVMTLNEEQYASVKKINTKYFGETKQLRADSTLSREEKKNRMKKIQNDKEAELKAVVTDEQFNKWETYKENSKKRRATKSGRKGEELRRFDLDELSLSDDQQKKFEEANKEFFAKHKAIREDVKLTDEQKKTARRELKTQHDAKIKSILTDAQYQKWLESKADRKKHRRKK</sequence>
<name>A0ABS5VSZ4_9BACT</name>
<dbReference type="RefSeq" id="WP_254153956.1">
    <property type="nucleotide sequence ID" value="NZ_JAHESD010000023.1"/>
</dbReference>
<protein>
    <recommendedName>
        <fullName evidence="4">DUF4890 domain-containing protein</fullName>
    </recommendedName>
</protein>
<evidence type="ECO:0000313" key="2">
    <source>
        <dbReference type="EMBL" id="MBT1703994.1"/>
    </source>
</evidence>
<evidence type="ECO:0000313" key="3">
    <source>
        <dbReference type="Proteomes" id="UP000772618"/>
    </source>
</evidence>
<keyword evidence="1" id="KW-0732">Signal</keyword>
<feature type="signal peptide" evidence="1">
    <location>
        <begin position="1"/>
        <end position="21"/>
    </location>
</feature>
<reference evidence="2 3" key="1">
    <citation type="submission" date="2021-05" db="EMBL/GenBank/DDBJ databases">
        <title>A Polyphasic approach of four new species of the genus Ohtaekwangia: Ohtaekwangia histidinii sp. nov., Ohtaekwangia cretensis sp. nov., Ohtaekwangia indiensis sp. nov., Ohtaekwangia reichenbachii sp. nov. from diverse environment.</title>
        <authorList>
            <person name="Octaviana S."/>
        </authorList>
    </citation>
    <scope>NUCLEOTIDE SEQUENCE [LARGE SCALE GENOMIC DNA]</scope>
    <source>
        <strain evidence="2 3">PWU20</strain>
    </source>
</reference>
<proteinExistence type="predicted"/>
<feature type="chain" id="PRO_5045167752" description="DUF4890 domain-containing protein" evidence="1">
    <location>
        <begin position="22"/>
        <end position="209"/>
    </location>
</feature>
<gene>
    <name evidence="2" type="ORF">KK060_11935</name>
</gene>
<evidence type="ECO:0000256" key="1">
    <source>
        <dbReference type="SAM" id="SignalP"/>
    </source>
</evidence>
<organism evidence="2 3">
    <name type="scientific">Chryseosolibacter indicus</name>
    <dbReference type="NCBI Taxonomy" id="2782351"/>
    <lineage>
        <taxon>Bacteria</taxon>
        <taxon>Pseudomonadati</taxon>
        <taxon>Bacteroidota</taxon>
        <taxon>Cytophagia</taxon>
        <taxon>Cytophagales</taxon>
        <taxon>Chryseotaleaceae</taxon>
        <taxon>Chryseosolibacter</taxon>
    </lineage>
</organism>
<dbReference type="EMBL" id="JAHESD010000023">
    <property type="protein sequence ID" value="MBT1703994.1"/>
    <property type="molecule type" value="Genomic_DNA"/>
</dbReference>
<keyword evidence="3" id="KW-1185">Reference proteome</keyword>
<accession>A0ABS5VSZ4</accession>